<keyword evidence="3" id="KW-1185">Reference proteome</keyword>
<proteinExistence type="predicted"/>
<protein>
    <submittedName>
        <fullName evidence="2">Uncharacterized protein</fullName>
    </submittedName>
</protein>
<name>A0ABD0UBJ1_DENTH</name>
<feature type="region of interest" description="Disordered" evidence="1">
    <location>
        <begin position="1"/>
        <end position="27"/>
    </location>
</feature>
<gene>
    <name evidence="2" type="ORF">M5K25_021974</name>
</gene>
<sequence>MERKREREGRRRRMEEEEWRKKKKKEEGGGEIYLGSLEGAWRELGGLGAWENRRWFPRRRHRIVVVAVASICAHENKIFADRRPQPIWVSILAVSAAPDALALSVSQTEVVSVILVFGRRASVNGTASDSATSGLVESDLIHPLRFEVFIYGLRSQSLRAFDNSTGVTEMTLQVSTGNGSSSASSASATLSSDIKSASLIGRLTLADDGIPWRILQGVDHQEGYQMGPSLGSTFYDFCRKGRIFGKLHQMSHPCLSVCQVLFFHAILASKFVCLFAGPFRRWILGHVVQVSHPDVLPANFEHSLLAPGLAVWMGGLVTTAELATQRSSFSSAFLMAFLQMRRPQHHSFQARRTRVSGVNSSICELNTGTTSQLDGERSVPEVHSAQNERWGLRMVGEWMMDPIKIPWFRRPGSSWSLVYLVRGGSRPNLTEGSLSAAMGCVVQGYLIDLG</sequence>
<organism evidence="2 3">
    <name type="scientific">Dendrobium thyrsiflorum</name>
    <name type="common">Pinecone-like raceme dendrobium</name>
    <name type="synonym">Orchid</name>
    <dbReference type="NCBI Taxonomy" id="117978"/>
    <lineage>
        <taxon>Eukaryota</taxon>
        <taxon>Viridiplantae</taxon>
        <taxon>Streptophyta</taxon>
        <taxon>Embryophyta</taxon>
        <taxon>Tracheophyta</taxon>
        <taxon>Spermatophyta</taxon>
        <taxon>Magnoliopsida</taxon>
        <taxon>Liliopsida</taxon>
        <taxon>Asparagales</taxon>
        <taxon>Orchidaceae</taxon>
        <taxon>Epidendroideae</taxon>
        <taxon>Malaxideae</taxon>
        <taxon>Dendrobiinae</taxon>
        <taxon>Dendrobium</taxon>
    </lineage>
</organism>
<reference evidence="2 3" key="1">
    <citation type="journal article" date="2024" name="Plant Biotechnol. J.">
        <title>Dendrobium thyrsiflorum genome and its molecular insights into genes involved in important horticultural traits.</title>
        <authorList>
            <person name="Chen B."/>
            <person name="Wang J.Y."/>
            <person name="Zheng P.J."/>
            <person name="Li K.L."/>
            <person name="Liang Y.M."/>
            <person name="Chen X.F."/>
            <person name="Zhang C."/>
            <person name="Zhao X."/>
            <person name="He X."/>
            <person name="Zhang G.Q."/>
            <person name="Liu Z.J."/>
            <person name="Xu Q."/>
        </authorList>
    </citation>
    <scope>NUCLEOTIDE SEQUENCE [LARGE SCALE GENOMIC DNA]</scope>
    <source>
        <strain evidence="2">GZMU011</strain>
    </source>
</reference>
<evidence type="ECO:0000313" key="2">
    <source>
        <dbReference type="EMBL" id="KAL0907558.1"/>
    </source>
</evidence>
<dbReference type="AlphaFoldDB" id="A0ABD0UBJ1"/>
<dbReference type="EMBL" id="JANQDX010000017">
    <property type="protein sequence ID" value="KAL0907558.1"/>
    <property type="molecule type" value="Genomic_DNA"/>
</dbReference>
<evidence type="ECO:0000256" key="1">
    <source>
        <dbReference type="SAM" id="MobiDB-lite"/>
    </source>
</evidence>
<dbReference type="Proteomes" id="UP001552299">
    <property type="component" value="Unassembled WGS sequence"/>
</dbReference>
<accession>A0ABD0UBJ1</accession>
<comment type="caution">
    <text evidence="2">The sequence shown here is derived from an EMBL/GenBank/DDBJ whole genome shotgun (WGS) entry which is preliminary data.</text>
</comment>
<evidence type="ECO:0000313" key="3">
    <source>
        <dbReference type="Proteomes" id="UP001552299"/>
    </source>
</evidence>